<dbReference type="EMBL" id="VSRR010014920">
    <property type="protein sequence ID" value="MPC57604.1"/>
    <property type="molecule type" value="Genomic_DNA"/>
</dbReference>
<proteinExistence type="predicted"/>
<evidence type="ECO:0000313" key="2">
    <source>
        <dbReference type="Proteomes" id="UP000324222"/>
    </source>
</evidence>
<gene>
    <name evidence="1" type="ORF">E2C01_051588</name>
</gene>
<accession>A0A5B7GM64</accession>
<name>A0A5B7GM64_PORTR</name>
<evidence type="ECO:0000313" key="1">
    <source>
        <dbReference type="EMBL" id="MPC57604.1"/>
    </source>
</evidence>
<keyword evidence="2" id="KW-1185">Reference proteome</keyword>
<sequence length="80" mass="9589">MLIRTMNRIGTQWSELVQYESYPLEDAENYHYPVRGEGDFVDRGHYPTYSIPEEVKKYITYFRDAIRDGNIYDIPSLYVE</sequence>
<dbReference type="AlphaFoldDB" id="A0A5B7GM64"/>
<protein>
    <submittedName>
        <fullName evidence="1">Uncharacterized protein</fullName>
    </submittedName>
</protein>
<organism evidence="1 2">
    <name type="scientific">Portunus trituberculatus</name>
    <name type="common">Swimming crab</name>
    <name type="synonym">Neptunus trituberculatus</name>
    <dbReference type="NCBI Taxonomy" id="210409"/>
    <lineage>
        <taxon>Eukaryota</taxon>
        <taxon>Metazoa</taxon>
        <taxon>Ecdysozoa</taxon>
        <taxon>Arthropoda</taxon>
        <taxon>Crustacea</taxon>
        <taxon>Multicrustacea</taxon>
        <taxon>Malacostraca</taxon>
        <taxon>Eumalacostraca</taxon>
        <taxon>Eucarida</taxon>
        <taxon>Decapoda</taxon>
        <taxon>Pleocyemata</taxon>
        <taxon>Brachyura</taxon>
        <taxon>Eubrachyura</taxon>
        <taxon>Portunoidea</taxon>
        <taxon>Portunidae</taxon>
        <taxon>Portuninae</taxon>
        <taxon>Portunus</taxon>
    </lineage>
</organism>
<reference evidence="1 2" key="1">
    <citation type="submission" date="2019-05" db="EMBL/GenBank/DDBJ databases">
        <title>Another draft genome of Portunus trituberculatus and its Hox gene families provides insights of decapod evolution.</title>
        <authorList>
            <person name="Jeong J.-H."/>
            <person name="Song I."/>
            <person name="Kim S."/>
            <person name="Choi T."/>
            <person name="Kim D."/>
            <person name="Ryu S."/>
            <person name="Kim W."/>
        </authorList>
    </citation>
    <scope>NUCLEOTIDE SEQUENCE [LARGE SCALE GENOMIC DNA]</scope>
    <source>
        <tissue evidence="1">Muscle</tissue>
    </source>
</reference>
<comment type="caution">
    <text evidence="1">The sequence shown here is derived from an EMBL/GenBank/DDBJ whole genome shotgun (WGS) entry which is preliminary data.</text>
</comment>
<dbReference type="OrthoDB" id="15082at2759"/>
<dbReference type="Proteomes" id="UP000324222">
    <property type="component" value="Unassembled WGS sequence"/>
</dbReference>